<keyword evidence="4" id="KW-1185">Reference proteome</keyword>
<dbReference type="Gene3D" id="3.20.20.100">
    <property type="entry name" value="NADP-dependent oxidoreductase domain"/>
    <property type="match status" value="1"/>
</dbReference>
<accession>A0ABV1T243</accession>
<dbReference type="PRINTS" id="PR00069">
    <property type="entry name" value="ALDKETRDTASE"/>
</dbReference>
<evidence type="ECO:0000313" key="3">
    <source>
        <dbReference type="EMBL" id="MER6168036.1"/>
    </source>
</evidence>
<organism evidence="3 4">
    <name type="scientific">Streptomyces violaceorubidus</name>
    <dbReference type="NCBI Taxonomy" id="284042"/>
    <lineage>
        <taxon>Bacteria</taxon>
        <taxon>Bacillati</taxon>
        <taxon>Actinomycetota</taxon>
        <taxon>Actinomycetes</taxon>
        <taxon>Kitasatosporales</taxon>
        <taxon>Streptomycetaceae</taxon>
        <taxon>Streptomyces</taxon>
    </lineage>
</organism>
<sequence length="305" mass="32587">MTEHMTAHTGADTTARTKIPLGSDLAVGRIGYGSMRLTGEGLYGEYPDREAGKSFLRQAVDAGVDLIDTADVYGPHTTETLIREALHPYPEHLVIATKGGLVRSGPELSTIGFVGNPQYLRQSVHLSARRLGVERIDLYYLHSGWAKDASFADQVGTLAQLREEGMIKNIGLSNVSVEQLREARDITEIAAVTAHYNVVARQERPLLDAAEAAGAVFVPWQPVSLTTPGDPTDTRGSATVAAALAAVADAHGATVPQVALAWLLAVSPTMLPIPATTTLGHLRENLAAQDLRLTDEEIRTIDALA</sequence>
<name>A0ABV1T243_9ACTN</name>
<dbReference type="EMBL" id="JBEOZY010000034">
    <property type="protein sequence ID" value="MER6168036.1"/>
    <property type="molecule type" value="Genomic_DNA"/>
</dbReference>
<dbReference type="Proteomes" id="UP001496720">
    <property type="component" value="Unassembled WGS sequence"/>
</dbReference>
<evidence type="ECO:0000256" key="1">
    <source>
        <dbReference type="ARBA" id="ARBA00023002"/>
    </source>
</evidence>
<reference evidence="3 4" key="1">
    <citation type="submission" date="2024-06" db="EMBL/GenBank/DDBJ databases">
        <title>The Natural Products Discovery Center: Release of the First 8490 Sequenced Strains for Exploring Actinobacteria Biosynthetic Diversity.</title>
        <authorList>
            <person name="Kalkreuter E."/>
            <person name="Kautsar S.A."/>
            <person name="Yang D."/>
            <person name="Bader C.D."/>
            <person name="Teijaro C.N."/>
            <person name="Fluegel L."/>
            <person name="Davis C.M."/>
            <person name="Simpson J.R."/>
            <person name="Lauterbach L."/>
            <person name="Steele A.D."/>
            <person name="Gui C."/>
            <person name="Meng S."/>
            <person name="Li G."/>
            <person name="Viehrig K."/>
            <person name="Ye F."/>
            <person name="Su P."/>
            <person name="Kiefer A.F."/>
            <person name="Nichols A."/>
            <person name="Cepeda A.J."/>
            <person name="Yan W."/>
            <person name="Fan B."/>
            <person name="Jiang Y."/>
            <person name="Adhikari A."/>
            <person name="Zheng C.-J."/>
            <person name="Schuster L."/>
            <person name="Cowan T.M."/>
            <person name="Smanski M.J."/>
            <person name="Chevrette M.G."/>
            <person name="De Carvalho L.P.S."/>
            <person name="Shen B."/>
        </authorList>
    </citation>
    <scope>NUCLEOTIDE SEQUENCE [LARGE SCALE GENOMIC DNA]</scope>
    <source>
        <strain evidence="3 4">NPDC001615</strain>
    </source>
</reference>
<dbReference type="InterPro" id="IPR020471">
    <property type="entry name" value="AKR"/>
</dbReference>
<dbReference type="InterPro" id="IPR023210">
    <property type="entry name" value="NADP_OxRdtase_dom"/>
</dbReference>
<evidence type="ECO:0000313" key="4">
    <source>
        <dbReference type="Proteomes" id="UP001496720"/>
    </source>
</evidence>
<dbReference type="RefSeq" id="WP_352149435.1">
    <property type="nucleotide sequence ID" value="NZ_JBEOZY010000034.1"/>
</dbReference>
<dbReference type="InterPro" id="IPR050791">
    <property type="entry name" value="Aldo-Keto_reductase"/>
</dbReference>
<feature type="domain" description="NADP-dependent oxidoreductase" evidence="2">
    <location>
        <begin position="29"/>
        <end position="304"/>
    </location>
</feature>
<gene>
    <name evidence="3" type="ORF">ABT188_26390</name>
</gene>
<dbReference type="PANTHER" id="PTHR43625">
    <property type="entry name" value="AFLATOXIN B1 ALDEHYDE REDUCTASE"/>
    <property type="match status" value="1"/>
</dbReference>
<dbReference type="PANTHER" id="PTHR43625:SF40">
    <property type="entry name" value="ALDO-KETO REDUCTASE YAKC [NADP(+)]"/>
    <property type="match status" value="1"/>
</dbReference>
<protein>
    <submittedName>
        <fullName evidence="3">Aldo/keto reductase</fullName>
    </submittedName>
</protein>
<keyword evidence="1" id="KW-0560">Oxidoreductase</keyword>
<comment type="caution">
    <text evidence="3">The sequence shown here is derived from an EMBL/GenBank/DDBJ whole genome shotgun (WGS) entry which is preliminary data.</text>
</comment>
<proteinExistence type="predicted"/>
<dbReference type="InterPro" id="IPR036812">
    <property type="entry name" value="NAD(P)_OxRdtase_dom_sf"/>
</dbReference>
<dbReference type="CDD" id="cd19088">
    <property type="entry name" value="AKR_AKR13B1"/>
    <property type="match status" value="1"/>
</dbReference>
<dbReference type="Pfam" id="PF00248">
    <property type="entry name" value="Aldo_ket_red"/>
    <property type="match status" value="1"/>
</dbReference>
<evidence type="ECO:0000259" key="2">
    <source>
        <dbReference type="Pfam" id="PF00248"/>
    </source>
</evidence>
<dbReference type="SUPFAM" id="SSF51430">
    <property type="entry name" value="NAD(P)-linked oxidoreductase"/>
    <property type="match status" value="1"/>
</dbReference>